<dbReference type="InterPro" id="IPR014762">
    <property type="entry name" value="DNA_mismatch_repair_CS"/>
</dbReference>
<dbReference type="Pfam" id="PF01119">
    <property type="entry name" value="DNA_mis_repair"/>
    <property type="match status" value="1"/>
</dbReference>
<evidence type="ECO:0000256" key="3">
    <source>
        <dbReference type="ARBA" id="ARBA00023204"/>
    </source>
</evidence>
<evidence type="ECO:0000313" key="9">
    <source>
        <dbReference type="Proteomes" id="UP001211173"/>
    </source>
</evidence>
<sequence length="706" mass="74505">MPHILQLDPHVADLIAAGEVVERPASVVKELMENAIDAGADALTVEIQHGGMSLIRVTDNGCGIAAAEAETAFLRHATSKLRTEYDLEAIGTLGFRGEALAAISAVSRIELLTRTAEEDLGAALSLEGGAVVHREEAGCPQGTTMVVRDLFYNTPARLKFLKKDAAEGAACFAMVQRVALSHPEVSVKFLRDGKQELLTPGNGQVQSALYAVLGRDMALGFTPVKGSGEDMSVSGFVSLPTCCRGTRGYQHFFVNGRYVKSRTMTAALEEAYANQKMVGKFPGCVLHLTTRLNAVDVNVHPTKQEVKFGSDKKVFDAVYYAVKSTLEADRTRPSLQVKPPRPAEGGRPAQSPLCPAEPAPAAPAYREMTLEEFRWTAERPAAPLPLHDFTAPRTTGAAPAAPAGNGVSGAPISIPQSAGADTHIRPAEAAPVPAESGISAPPTSAAPHARTDDRARPAESAPASGAPISTVRPVGADAHIRPAEAAPDQPVGAAFMAARPAGEPSAPPSEEEPWRMAGEEPWRMAGEVLNTYIIVEQGDKVLFIDKHAAHERLNFDRMKAEGYQPMVQALLEPVVFTPPAEEGAALLAQLPLLGRFGFEAEDFGGGALIVRAAPSDVAAGEIPDVLSELAGRLLTGGSADPGAARDALLHTMACKAAIKGGQRNSPAELLKVAQAVMSGAVKYCPHGRPVAIELTRQQLEKRFGRA</sequence>
<evidence type="ECO:0000313" key="8">
    <source>
        <dbReference type="EMBL" id="MDB7932049.1"/>
    </source>
</evidence>
<dbReference type="CDD" id="cd00782">
    <property type="entry name" value="MutL_Trans"/>
    <property type="match status" value="1"/>
</dbReference>
<evidence type="ECO:0000256" key="1">
    <source>
        <dbReference type="ARBA" id="ARBA00006082"/>
    </source>
</evidence>
<dbReference type="AlphaFoldDB" id="A0AAW6CE86"/>
<dbReference type="Pfam" id="PF13589">
    <property type="entry name" value="HATPase_c_3"/>
    <property type="match status" value="1"/>
</dbReference>
<dbReference type="InterPro" id="IPR042120">
    <property type="entry name" value="MutL_C_dimsub"/>
</dbReference>
<dbReference type="GO" id="GO:0030983">
    <property type="term" value="F:mismatched DNA binding"/>
    <property type="evidence" value="ECO:0007669"/>
    <property type="project" value="InterPro"/>
</dbReference>
<dbReference type="InterPro" id="IPR002099">
    <property type="entry name" value="MutL/Mlh/PMS"/>
</dbReference>
<dbReference type="InterPro" id="IPR014790">
    <property type="entry name" value="MutL_C"/>
</dbReference>
<dbReference type="SMART" id="SM01340">
    <property type="entry name" value="DNA_mis_repair"/>
    <property type="match status" value="1"/>
</dbReference>
<evidence type="ECO:0000259" key="7">
    <source>
        <dbReference type="SMART" id="SM01340"/>
    </source>
</evidence>
<gene>
    <name evidence="4 8" type="primary">mutL</name>
    <name evidence="8" type="ORF">PNE06_03070</name>
</gene>
<dbReference type="InterPro" id="IPR042121">
    <property type="entry name" value="MutL_C_regsub"/>
</dbReference>
<dbReference type="SMART" id="SM00853">
    <property type="entry name" value="MutL_C"/>
    <property type="match status" value="1"/>
</dbReference>
<keyword evidence="8" id="KW-0540">Nuclease</keyword>
<dbReference type="InterPro" id="IPR036890">
    <property type="entry name" value="HATPase_C_sf"/>
</dbReference>
<dbReference type="InterPro" id="IPR020568">
    <property type="entry name" value="Ribosomal_Su5_D2-typ_SF"/>
</dbReference>
<keyword evidence="8" id="KW-0255">Endonuclease</keyword>
<dbReference type="PANTHER" id="PTHR10073:SF12">
    <property type="entry name" value="DNA MISMATCH REPAIR PROTEIN MLH1"/>
    <property type="match status" value="1"/>
</dbReference>
<dbReference type="GO" id="GO:0016887">
    <property type="term" value="F:ATP hydrolysis activity"/>
    <property type="evidence" value="ECO:0007669"/>
    <property type="project" value="InterPro"/>
</dbReference>
<dbReference type="GO" id="GO:0006298">
    <property type="term" value="P:mismatch repair"/>
    <property type="evidence" value="ECO:0007669"/>
    <property type="project" value="UniProtKB-UniRule"/>
</dbReference>
<dbReference type="GO" id="GO:0004519">
    <property type="term" value="F:endonuclease activity"/>
    <property type="evidence" value="ECO:0007669"/>
    <property type="project" value="UniProtKB-KW"/>
</dbReference>
<dbReference type="InterPro" id="IPR038973">
    <property type="entry name" value="MutL/Mlh/Pms-like"/>
</dbReference>
<dbReference type="InterPro" id="IPR013507">
    <property type="entry name" value="DNA_mismatch_S5_2-like"/>
</dbReference>
<name>A0AAW6CE86_FLAPL</name>
<feature type="domain" description="MutL C-terminal dimerisation" evidence="6">
    <location>
        <begin position="524"/>
        <end position="664"/>
    </location>
</feature>
<dbReference type="SUPFAM" id="SSF118116">
    <property type="entry name" value="DNA mismatch repair protein MutL"/>
    <property type="match status" value="1"/>
</dbReference>
<dbReference type="SUPFAM" id="SSF54211">
    <property type="entry name" value="Ribosomal protein S5 domain 2-like"/>
    <property type="match status" value="1"/>
</dbReference>
<dbReference type="Gene3D" id="3.30.565.10">
    <property type="entry name" value="Histidine kinase-like ATPase, C-terminal domain"/>
    <property type="match status" value="1"/>
</dbReference>
<proteinExistence type="inferred from homology"/>
<reference evidence="8" key="1">
    <citation type="submission" date="2023-01" db="EMBL/GenBank/DDBJ databases">
        <title>Human gut microbiome strain richness.</title>
        <authorList>
            <person name="Chen-Liaw A."/>
        </authorList>
    </citation>
    <scope>NUCLEOTIDE SEQUENCE</scope>
    <source>
        <strain evidence="8">1001287st1_F4_1001285I_161205</strain>
    </source>
</reference>
<dbReference type="GO" id="GO:0005524">
    <property type="term" value="F:ATP binding"/>
    <property type="evidence" value="ECO:0007669"/>
    <property type="project" value="InterPro"/>
</dbReference>
<feature type="compositionally biased region" description="Low complexity" evidence="5">
    <location>
        <begin position="391"/>
        <end position="411"/>
    </location>
</feature>
<dbReference type="InterPro" id="IPR014721">
    <property type="entry name" value="Ribsml_uS5_D2-typ_fold_subgr"/>
</dbReference>
<keyword evidence="8" id="KW-0378">Hydrolase</keyword>
<dbReference type="GO" id="GO:0140664">
    <property type="term" value="F:ATP-dependent DNA damage sensor activity"/>
    <property type="evidence" value="ECO:0007669"/>
    <property type="project" value="InterPro"/>
</dbReference>
<accession>A0AAW6CE86</accession>
<organism evidence="8 9">
    <name type="scientific">Flavonifractor plautii</name>
    <name type="common">Fusobacterium plautii</name>
    <dbReference type="NCBI Taxonomy" id="292800"/>
    <lineage>
        <taxon>Bacteria</taxon>
        <taxon>Bacillati</taxon>
        <taxon>Bacillota</taxon>
        <taxon>Clostridia</taxon>
        <taxon>Eubacteriales</taxon>
        <taxon>Oscillospiraceae</taxon>
        <taxon>Flavonifractor</taxon>
    </lineage>
</organism>
<dbReference type="InterPro" id="IPR020667">
    <property type="entry name" value="DNA_mismatch_repair_MutL"/>
</dbReference>
<protein>
    <recommendedName>
        <fullName evidence="4">DNA mismatch repair protein MutL</fullName>
    </recommendedName>
</protein>
<dbReference type="Pfam" id="PF08676">
    <property type="entry name" value="MutL_C"/>
    <property type="match status" value="1"/>
</dbReference>
<dbReference type="PROSITE" id="PS00058">
    <property type="entry name" value="DNA_MISMATCH_REPAIR_1"/>
    <property type="match status" value="1"/>
</dbReference>
<dbReference type="EMBL" id="JAQLWV010000003">
    <property type="protein sequence ID" value="MDB7932049.1"/>
    <property type="molecule type" value="Genomic_DNA"/>
</dbReference>
<comment type="similarity">
    <text evidence="1 4">Belongs to the DNA mismatch repair MutL/HexB family.</text>
</comment>
<keyword evidence="3 4" id="KW-0234">DNA repair</keyword>
<dbReference type="Gene3D" id="3.30.230.10">
    <property type="match status" value="1"/>
</dbReference>
<dbReference type="GO" id="GO:0032300">
    <property type="term" value="C:mismatch repair complex"/>
    <property type="evidence" value="ECO:0007669"/>
    <property type="project" value="InterPro"/>
</dbReference>
<comment type="caution">
    <text evidence="8">The sequence shown here is derived from an EMBL/GenBank/DDBJ whole genome shotgun (WGS) entry which is preliminary data.</text>
</comment>
<dbReference type="NCBIfam" id="TIGR00585">
    <property type="entry name" value="mutl"/>
    <property type="match status" value="1"/>
</dbReference>
<keyword evidence="2 4" id="KW-0227">DNA damage</keyword>
<feature type="region of interest" description="Disordered" evidence="5">
    <location>
        <begin position="384"/>
        <end position="473"/>
    </location>
</feature>
<dbReference type="InterPro" id="IPR037198">
    <property type="entry name" value="MutL_C_sf"/>
</dbReference>
<dbReference type="CDD" id="cd16926">
    <property type="entry name" value="HATPase_MutL-MLH-PMS-like"/>
    <property type="match status" value="1"/>
</dbReference>
<evidence type="ECO:0000259" key="6">
    <source>
        <dbReference type="SMART" id="SM00853"/>
    </source>
</evidence>
<feature type="domain" description="DNA mismatch repair protein S5" evidence="7">
    <location>
        <begin position="209"/>
        <end position="327"/>
    </location>
</feature>
<dbReference type="Gene3D" id="3.30.1540.20">
    <property type="entry name" value="MutL, C-terminal domain, dimerisation subdomain"/>
    <property type="match status" value="1"/>
</dbReference>
<comment type="function">
    <text evidence="4">This protein is involved in the repair of mismatches in DNA. It is required for dam-dependent methyl-directed DNA mismatch repair. May act as a 'molecular matchmaker', a protein that promotes the formation of a stable complex between two or more DNA-binding proteins in an ATP-dependent manner without itself being part of a final effector complex.</text>
</comment>
<dbReference type="SUPFAM" id="SSF55874">
    <property type="entry name" value="ATPase domain of HSP90 chaperone/DNA topoisomerase II/histidine kinase"/>
    <property type="match status" value="1"/>
</dbReference>
<evidence type="ECO:0000256" key="4">
    <source>
        <dbReference type="HAMAP-Rule" id="MF_00149"/>
    </source>
</evidence>
<feature type="region of interest" description="Disordered" evidence="5">
    <location>
        <begin position="330"/>
        <end position="361"/>
    </location>
</feature>
<dbReference type="PANTHER" id="PTHR10073">
    <property type="entry name" value="DNA MISMATCH REPAIR PROTEIN MLH, PMS, MUTL"/>
    <property type="match status" value="1"/>
</dbReference>
<dbReference type="HAMAP" id="MF_00149">
    <property type="entry name" value="DNA_mis_repair"/>
    <property type="match status" value="1"/>
</dbReference>
<dbReference type="RefSeq" id="WP_195383831.1">
    <property type="nucleotide sequence ID" value="NZ_JADMVZ010000004.1"/>
</dbReference>
<dbReference type="Gene3D" id="3.30.1370.100">
    <property type="entry name" value="MutL, C-terminal domain, regulatory subdomain"/>
    <property type="match status" value="1"/>
</dbReference>
<evidence type="ECO:0000256" key="5">
    <source>
        <dbReference type="SAM" id="MobiDB-lite"/>
    </source>
</evidence>
<evidence type="ECO:0000256" key="2">
    <source>
        <dbReference type="ARBA" id="ARBA00022763"/>
    </source>
</evidence>
<dbReference type="FunFam" id="3.30.565.10:FF:000003">
    <property type="entry name" value="DNA mismatch repair endonuclease MutL"/>
    <property type="match status" value="1"/>
</dbReference>
<dbReference type="Proteomes" id="UP001211173">
    <property type="component" value="Unassembled WGS sequence"/>
</dbReference>